<dbReference type="EMBL" id="AP019297">
    <property type="protein sequence ID" value="BBG95993.1"/>
    <property type="molecule type" value="Genomic_DNA"/>
</dbReference>
<organism evidence="1">
    <name type="scientific">Prunus dulcis</name>
    <name type="common">Almond</name>
    <name type="synonym">Amygdalus dulcis</name>
    <dbReference type="NCBI Taxonomy" id="3755"/>
    <lineage>
        <taxon>Eukaryota</taxon>
        <taxon>Viridiplantae</taxon>
        <taxon>Streptophyta</taxon>
        <taxon>Embryophyta</taxon>
        <taxon>Tracheophyta</taxon>
        <taxon>Spermatophyta</taxon>
        <taxon>Magnoliopsida</taxon>
        <taxon>eudicotyledons</taxon>
        <taxon>Gunneridae</taxon>
        <taxon>Pentapetalae</taxon>
        <taxon>rosids</taxon>
        <taxon>fabids</taxon>
        <taxon>Rosales</taxon>
        <taxon>Rosaceae</taxon>
        <taxon>Amygdaloideae</taxon>
        <taxon>Amygdaleae</taxon>
        <taxon>Prunus</taxon>
    </lineage>
</organism>
<evidence type="ECO:0000313" key="1">
    <source>
        <dbReference type="EMBL" id="BBG95993.1"/>
    </source>
</evidence>
<dbReference type="AlphaFoldDB" id="A0A4Y1QVV8"/>
<sequence length="88" mass="9620">MAQLHGALPALTPIPIIEPTYFLFPCLFLPKHPTSSLSLFHPKRPVCFCFAQNRTKPPVIRAASRPNSLSFLIPSIETITGIGAAFGF</sequence>
<protein>
    <submittedName>
        <fullName evidence="1">Tetratricopeptide repeat-like superfamily protein</fullName>
    </submittedName>
</protein>
<accession>A0A4Y1QVV8</accession>
<gene>
    <name evidence="1" type="ORF">Prudu_004668</name>
</gene>
<proteinExistence type="predicted"/>
<reference evidence="1" key="1">
    <citation type="journal article" date="2019" name="Science">
        <title>Mutation of a bHLH transcription factor allowed almond domestication.</title>
        <authorList>
            <person name="Sanchez-Perez R."/>
            <person name="Pavan S."/>
            <person name="Mazzeo R."/>
            <person name="Moldovan C."/>
            <person name="Aiese Cigliano R."/>
            <person name="Del Cueto J."/>
            <person name="Ricciardi F."/>
            <person name="Lotti C."/>
            <person name="Ricciardi L."/>
            <person name="Dicenta F."/>
            <person name="Lopez-Marques R.L."/>
            <person name="Lindberg Moller B."/>
        </authorList>
    </citation>
    <scope>NUCLEOTIDE SEQUENCE</scope>
</reference>
<name>A0A4Y1QVV8_PRUDU</name>